<dbReference type="SUPFAM" id="SSF52788">
    <property type="entry name" value="Phosphotyrosine protein phosphatases I"/>
    <property type="match status" value="1"/>
</dbReference>
<dbReference type="Gene3D" id="3.40.50.2300">
    <property type="match status" value="1"/>
</dbReference>
<evidence type="ECO:0000313" key="8">
    <source>
        <dbReference type="EMBL" id="CAB4032940.1"/>
    </source>
</evidence>
<dbReference type="InterPro" id="IPR050438">
    <property type="entry name" value="LMW_PTPase"/>
</dbReference>
<evidence type="ECO:0000256" key="6">
    <source>
        <dbReference type="PIRSR" id="PIRSR617867-1"/>
    </source>
</evidence>
<organism evidence="8 9">
    <name type="scientific">Paramuricea clavata</name>
    <name type="common">Red gorgonian</name>
    <name type="synonym">Violescent sea-whip</name>
    <dbReference type="NCBI Taxonomy" id="317549"/>
    <lineage>
        <taxon>Eukaryota</taxon>
        <taxon>Metazoa</taxon>
        <taxon>Cnidaria</taxon>
        <taxon>Anthozoa</taxon>
        <taxon>Octocorallia</taxon>
        <taxon>Malacalcyonacea</taxon>
        <taxon>Plexauridae</taxon>
        <taxon>Paramuricea</taxon>
    </lineage>
</organism>
<dbReference type="EMBL" id="CACRXK020018827">
    <property type="protein sequence ID" value="CAB4032940.1"/>
    <property type="molecule type" value="Genomic_DNA"/>
</dbReference>
<dbReference type="InterPro" id="IPR036196">
    <property type="entry name" value="Ptyr_pPase_sf"/>
</dbReference>
<dbReference type="InterPro" id="IPR017867">
    <property type="entry name" value="Tyr_phospatase_low_mol_wt"/>
</dbReference>
<feature type="active site" description="Proton donor" evidence="6">
    <location>
        <position position="127"/>
    </location>
</feature>
<comment type="similarity">
    <text evidence="2">Belongs to the low molecular weight phosphotyrosine protein phosphatase family.</text>
</comment>
<dbReference type="CDD" id="cd16343">
    <property type="entry name" value="LMWPTP"/>
    <property type="match status" value="1"/>
</dbReference>
<feature type="active site" description="Nucleophile" evidence="6">
    <location>
        <position position="12"/>
    </location>
</feature>
<accession>A0A6S7JUM7</accession>
<evidence type="ECO:0000256" key="4">
    <source>
        <dbReference type="ARBA" id="ARBA00022801"/>
    </source>
</evidence>
<proteinExistence type="inferred from homology"/>
<keyword evidence="3" id="KW-0963">Cytoplasm</keyword>
<evidence type="ECO:0000259" key="7">
    <source>
        <dbReference type="SMART" id="SM00226"/>
    </source>
</evidence>
<evidence type="ECO:0000256" key="2">
    <source>
        <dbReference type="ARBA" id="ARBA00011063"/>
    </source>
</evidence>
<dbReference type="PANTHER" id="PTHR11717">
    <property type="entry name" value="LOW MOLECULAR WEIGHT PROTEIN TYROSINE PHOSPHATASE"/>
    <property type="match status" value="1"/>
</dbReference>
<dbReference type="SMART" id="SM00226">
    <property type="entry name" value="LMWPc"/>
    <property type="match status" value="1"/>
</dbReference>
<dbReference type="FunFam" id="3.40.50.2300:FF:000105">
    <property type="entry name" value="Low molecular weight phosphotyrosine protein"/>
    <property type="match status" value="1"/>
</dbReference>
<dbReference type="GO" id="GO:0004725">
    <property type="term" value="F:protein tyrosine phosphatase activity"/>
    <property type="evidence" value="ECO:0007669"/>
    <property type="project" value="InterPro"/>
</dbReference>
<keyword evidence="4" id="KW-0378">Hydrolase</keyword>
<evidence type="ECO:0000256" key="3">
    <source>
        <dbReference type="ARBA" id="ARBA00022490"/>
    </source>
</evidence>
<dbReference type="GO" id="GO:0005737">
    <property type="term" value="C:cytoplasm"/>
    <property type="evidence" value="ECO:0007669"/>
    <property type="project" value="UniProtKB-SubCell"/>
</dbReference>
<dbReference type="InterPro" id="IPR023485">
    <property type="entry name" value="Ptyr_pPase"/>
</dbReference>
<dbReference type="AlphaFoldDB" id="A0A6S7JUM7"/>
<feature type="domain" description="Phosphotyrosine protein phosphatase I" evidence="7">
    <location>
        <begin position="6"/>
        <end position="153"/>
    </location>
</feature>
<comment type="subcellular location">
    <subcellularLocation>
        <location evidence="1">Cytoplasm</location>
    </subcellularLocation>
</comment>
<evidence type="ECO:0000256" key="1">
    <source>
        <dbReference type="ARBA" id="ARBA00004496"/>
    </source>
</evidence>
<keyword evidence="9" id="KW-1185">Reference proteome</keyword>
<dbReference type="PANTHER" id="PTHR11717:SF7">
    <property type="entry name" value="LOW MOLECULAR WEIGHT PHOSPHOTYROSINE PROTEIN PHOSPHATASE"/>
    <property type="match status" value="1"/>
</dbReference>
<sequence>MATKTKSVLFICLGNICRSPMAEFVFKDMVKNSGQSASWRIDSAGFVDWNEGNSPEELVEIVLLENSIPVGKHRARKIQKSDFNDFDYILSMDEAVMDKLDKQKPKESRAKLELLRRYDPAQEIFKDPYCGSKADFEKVLRQCKLCLTNFLKAVDKN</sequence>
<dbReference type="OrthoDB" id="3388at2759"/>
<protein>
    <submittedName>
        <fullName evidence="8">Low molecular weight phosphotyrosine phosphatase isoform X2</fullName>
    </submittedName>
</protein>
<feature type="active site" evidence="6">
    <location>
        <position position="18"/>
    </location>
</feature>
<evidence type="ECO:0000256" key="5">
    <source>
        <dbReference type="ARBA" id="ARBA00022912"/>
    </source>
</evidence>
<comment type="caution">
    <text evidence="8">The sequence shown here is derived from an EMBL/GenBank/DDBJ whole genome shotgun (WGS) entry which is preliminary data.</text>
</comment>
<dbReference type="Pfam" id="PF01451">
    <property type="entry name" value="LMWPc"/>
    <property type="match status" value="1"/>
</dbReference>
<gene>
    <name evidence="8" type="ORF">PACLA_8A079338</name>
</gene>
<evidence type="ECO:0000313" key="9">
    <source>
        <dbReference type="Proteomes" id="UP001152795"/>
    </source>
</evidence>
<dbReference type="PRINTS" id="PR00719">
    <property type="entry name" value="LMWPTPASE"/>
</dbReference>
<name>A0A6S7JUM7_PARCT</name>
<keyword evidence="5" id="KW-0904">Protein phosphatase</keyword>
<dbReference type="Proteomes" id="UP001152795">
    <property type="component" value="Unassembled WGS sequence"/>
</dbReference>
<reference evidence="8" key="1">
    <citation type="submission" date="2020-04" db="EMBL/GenBank/DDBJ databases">
        <authorList>
            <person name="Alioto T."/>
            <person name="Alioto T."/>
            <person name="Gomez Garrido J."/>
        </authorList>
    </citation>
    <scope>NUCLEOTIDE SEQUENCE</scope>
    <source>
        <strain evidence="8">A484AB</strain>
    </source>
</reference>